<evidence type="ECO:0000313" key="2">
    <source>
        <dbReference type="EMBL" id="RKP34862.1"/>
    </source>
</evidence>
<dbReference type="Proteomes" id="UP000268162">
    <property type="component" value="Unassembled WGS sequence"/>
</dbReference>
<name>A0A4P9ZQF6_9FUNG</name>
<organism evidence="2 3">
    <name type="scientific">Dimargaris cristalligena</name>
    <dbReference type="NCBI Taxonomy" id="215637"/>
    <lineage>
        <taxon>Eukaryota</taxon>
        <taxon>Fungi</taxon>
        <taxon>Fungi incertae sedis</taxon>
        <taxon>Zoopagomycota</taxon>
        <taxon>Kickxellomycotina</taxon>
        <taxon>Dimargaritomycetes</taxon>
        <taxon>Dimargaritales</taxon>
        <taxon>Dimargaritaceae</taxon>
        <taxon>Dimargaris</taxon>
    </lineage>
</organism>
<dbReference type="EMBL" id="ML003042">
    <property type="protein sequence ID" value="RKP34862.1"/>
    <property type="molecule type" value="Genomic_DNA"/>
</dbReference>
<reference evidence="3" key="1">
    <citation type="journal article" date="2018" name="Nat. Microbiol.">
        <title>Leveraging single-cell genomics to expand the fungal tree of life.</title>
        <authorList>
            <person name="Ahrendt S.R."/>
            <person name="Quandt C.A."/>
            <person name="Ciobanu D."/>
            <person name="Clum A."/>
            <person name="Salamov A."/>
            <person name="Andreopoulos B."/>
            <person name="Cheng J.F."/>
            <person name="Woyke T."/>
            <person name="Pelin A."/>
            <person name="Henrissat B."/>
            <person name="Reynolds N.K."/>
            <person name="Benny G.L."/>
            <person name="Smith M.E."/>
            <person name="James T.Y."/>
            <person name="Grigoriev I.V."/>
        </authorList>
    </citation>
    <scope>NUCLEOTIDE SEQUENCE [LARGE SCALE GENOMIC DNA]</scope>
    <source>
        <strain evidence="3">RSA 468</strain>
    </source>
</reference>
<sequence>MSLLNVDQPPTNEFSAEKPPTNGSMDHPSPTCDVGSGCLVDLHDLAETVHPVAFIRRSIEIRPIQIKLEQTKTELEKYRRAFHKRKQEVEHQCTEIQNCYAMIQNYHTVIQDLRSEVGHQHMEYAYILAYRANDGAAIPDYSGPYNTVS</sequence>
<keyword evidence="3" id="KW-1185">Reference proteome</keyword>
<protein>
    <submittedName>
        <fullName evidence="2">Uncharacterized protein</fullName>
    </submittedName>
</protein>
<evidence type="ECO:0000313" key="3">
    <source>
        <dbReference type="Proteomes" id="UP000268162"/>
    </source>
</evidence>
<gene>
    <name evidence="2" type="ORF">BJ085DRAFT_34838</name>
</gene>
<accession>A0A4P9ZQF6</accession>
<feature type="region of interest" description="Disordered" evidence="1">
    <location>
        <begin position="1"/>
        <end position="30"/>
    </location>
</feature>
<evidence type="ECO:0000256" key="1">
    <source>
        <dbReference type="SAM" id="MobiDB-lite"/>
    </source>
</evidence>
<dbReference type="AlphaFoldDB" id="A0A4P9ZQF6"/>
<proteinExistence type="predicted"/>